<reference evidence="7 8" key="1">
    <citation type="submission" date="2018-04" db="EMBL/GenBank/DDBJ databases">
        <title>Genomic Encyclopedia of Archaeal and Bacterial Type Strains, Phase II (KMG-II): from individual species to whole genera.</title>
        <authorList>
            <person name="Goeker M."/>
        </authorList>
    </citation>
    <scope>NUCLEOTIDE SEQUENCE [LARGE SCALE GENOMIC DNA]</scope>
    <source>
        <strain evidence="7 8">DSM 25731</strain>
    </source>
</reference>
<feature type="transmembrane region" description="Helical" evidence="5">
    <location>
        <begin position="39"/>
        <end position="56"/>
    </location>
</feature>
<proteinExistence type="predicted"/>
<dbReference type="GO" id="GO:0016020">
    <property type="term" value="C:membrane"/>
    <property type="evidence" value="ECO:0007669"/>
    <property type="project" value="UniProtKB-SubCell"/>
</dbReference>
<gene>
    <name evidence="7" type="ORF">C8N46_101182</name>
</gene>
<name>A0A2T6C5I1_9FLAO</name>
<evidence type="ECO:0000313" key="7">
    <source>
        <dbReference type="EMBL" id="PTX63581.1"/>
    </source>
</evidence>
<dbReference type="OrthoDB" id="1434957at2"/>
<keyword evidence="4 5" id="KW-0472">Membrane</keyword>
<comment type="caution">
    <text evidence="7">The sequence shown here is derived from an EMBL/GenBank/DDBJ whole genome shotgun (WGS) entry which is preliminary data.</text>
</comment>
<keyword evidence="8" id="KW-1185">Reference proteome</keyword>
<feature type="transmembrane region" description="Helical" evidence="5">
    <location>
        <begin position="77"/>
        <end position="98"/>
    </location>
</feature>
<accession>A0A2T6C5I1</accession>
<keyword evidence="2 5" id="KW-0812">Transmembrane</keyword>
<evidence type="ECO:0000256" key="3">
    <source>
        <dbReference type="ARBA" id="ARBA00022989"/>
    </source>
</evidence>
<evidence type="ECO:0000256" key="5">
    <source>
        <dbReference type="SAM" id="Phobius"/>
    </source>
</evidence>
<organism evidence="7 8">
    <name type="scientific">Kordia periserrulae</name>
    <dbReference type="NCBI Taxonomy" id="701523"/>
    <lineage>
        <taxon>Bacteria</taxon>
        <taxon>Pseudomonadati</taxon>
        <taxon>Bacteroidota</taxon>
        <taxon>Flavobacteriia</taxon>
        <taxon>Flavobacteriales</taxon>
        <taxon>Flavobacteriaceae</taxon>
        <taxon>Kordia</taxon>
    </lineage>
</organism>
<evidence type="ECO:0000256" key="2">
    <source>
        <dbReference type="ARBA" id="ARBA00022692"/>
    </source>
</evidence>
<protein>
    <submittedName>
        <fullName evidence="7">Putative flippase GtrA</fullName>
    </submittedName>
</protein>
<evidence type="ECO:0000256" key="4">
    <source>
        <dbReference type="ARBA" id="ARBA00023136"/>
    </source>
</evidence>
<evidence type="ECO:0000313" key="8">
    <source>
        <dbReference type="Proteomes" id="UP000244090"/>
    </source>
</evidence>
<sequence>MNNQQSETFRMLIIAGIGVILGFLTYEVMYYVNPFSPKATLSWIAAFVIGIVRQHALHRKFTFSHKGSYVKSLYKAFVVDVGALIFSTVLHLFLVEVLQFHHRWVWGICLLSTALISLIFLKTYVFKRSVSST</sequence>
<feature type="transmembrane region" description="Helical" evidence="5">
    <location>
        <begin position="104"/>
        <end position="125"/>
    </location>
</feature>
<dbReference type="GO" id="GO:0000271">
    <property type="term" value="P:polysaccharide biosynthetic process"/>
    <property type="evidence" value="ECO:0007669"/>
    <property type="project" value="InterPro"/>
</dbReference>
<dbReference type="Pfam" id="PF04138">
    <property type="entry name" value="GtrA_DPMS_TM"/>
    <property type="match status" value="1"/>
</dbReference>
<dbReference type="InterPro" id="IPR007267">
    <property type="entry name" value="GtrA_DPMS_TM"/>
</dbReference>
<dbReference type="Proteomes" id="UP000244090">
    <property type="component" value="Unassembled WGS sequence"/>
</dbReference>
<dbReference type="RefSeq" id="WP_108112970.1">
    <property type="nucleotide sequence ID" value="NZ_QBKT01000001.1"/>
</dbReference>
<feature type="transmembrane region" description="Helical" evidence="5">
    <location>
        <begin position="12"/>
        <end position="33"/>
    </location>
</feature>
<keyword evidence="3 5" id="KW-1133">Transmembrane helix</keyword>
<feature type="domain" description="GtrA/DPMS transmembrane" evidence="6">
    <location>
        <begin position="12"/>
        <end position="126"/>
    </location>
</feature>
<dbReference type="AlphaFoldDB" id="A0A2T6C5I1"/>
<evidence type="ECO:0000256" key="1">
    <source>
        <dbReference type="ARBA" id="ARBA00004141"/>
    </source>
</evidence>
<comment type="subcellular location">
    <subcellularLocation>
        <location evidence="1">Membrane</location>
        <topology evidence="1">Multi-pass membrane protein</topology>
    </subcellularLocation>
</comment>
<dbReference type="EMBL" id="QBKT01000001">
    <property type="protein sequence ID" value="PTX63581.1"/>
    <property type="molecule type" value="Genomic_DNA"/>
</dbReference>
<evidence type="ECO:0000259" key="6">
    <source>
        <dbReference type="Pfam" id="PF04138"/>
    </source>
</evidence>